<evidence type="ECO:0000313" key="5">
    <source>
        <dbReference type="Proteomes" id="UP001172756"/>
    </source>
</evidence>
<name>A0AB35MHZ6_9MICO</name>
<dbReference type="AlphaFoldDB" id="A0AB35MHZ6"/>
<dbReference type="InterPro" id="IPR000182">
    <property type="entry name" value="GNAT_dom"/>
</dbReference>
<feature type="domain" description="N-acetyltransferase" evidence="3">
    <location>
        <begin position="6"/>
        <end position="186"/>
    </location>
</feature>
<dbReference type="RefSeq" id="WP_301160274.1">
    <property type="nucleotide sequence ID" value="NZ_JAUHQB010000004.1"/>
</dbReference>
<reference evidence="4 5" key="1">
    <citation type="submission" date="2023-06" db="EMBL/GenBank/DDBJ databases">
        <title>SYSU T0a273.</title>
        <authorList>
            <person name="Gao L."/>
            <person name="Fang B.-Z."/>
            <person name="Li W.-J."/>
        </authorList>
    </citation>
    <scope>NUCLEOTIDE SEQUENCE [LARGE SCALE GENOMIC DNA]</scope>
    <source>
        <strain evidence="4 5">SYSU T0a273</strain>
    </source>
</reference>
<sequence length="186" mass="18990">MSALTHAVREATVDDVPALAELAATTFPLACPPTTTAEAIADHIASALSPDVLAGWVADPWKAVMVAEAPGGLLDGYALAVFGPCADAEAAIALATAGIVPDPVHELSKIYVRAEAQGGGLAGALMEAAVAASREAHGAGPFWLGTNADNARAQAFYRRHGFATVGARTYLVGGRPESDVVMLRTE</sequence>
<dbReference type="SUPFAM" id="SSF55729">
    <property type="entry name" value="Acyl-CoA N-acyltransferases (Nat)"/>
    <property type="match status" value="1"/>
</dbReference>
<keyword evidence="1 4" id="KW-0808">Transferase</keyword>
<dbReference type="EC" id="2.3.1.-" evidence="4"/>
<dbReference type="PANTHER" id="PTHR43877:SF1">
    <property type="entry name" value="ACETYLTRANSFERASE"/>
    <property type="match status" value="1"/>
</dbReference>
<dbReference type="InterPro" id="IPR016181">
    <property type="entry name" value="Acyl_CoA_acyltransferase"/>
</dbReference>
<organism evidence="4 5">
    <name type="scientific">Demequina lignilytica</name>
    <dbReference type="NCBI Taxonomy" id="3051663"/>
    <lineage>
        <taxon>Bacteria</taxon>
        <taxon>Bacillati</taxon>
        <taxon>Actinomycetota</taxon>
        <taxon>Actinomycetes</taxon>
        <taxon>Micrococcales</taxon>
        <taxon>Demequinaceae</taxon>
        <taxon>Demequina</taxon>
    </lineage>
</organism>
<keyword evidence="2 4" id="KW-0012">Acyltransferase</keyword>
<gene>
    <name evidence="4" type="ORF">QQ002_07595</name>
</gene>
<dbReference type="EMBL" id="JAUHQB010000004">
    <property type="protein sequence ID" value="MDN4483398.1"/>
    <property type="molecule type" value="Genomic_DNA"/>
</dbReference>
<dbReference type="Proteomes" id="UP001172756">
    <property type="component" value="Unassembled WGS sequence"/>
</dbReference>
<dbReference type="GO" id="GO:0016747">
    <property type="term" value="F:acyltransferase activity, transferring groups other than amino-acyl groups"/>
    <property type="evidence" value="ECO:0007669"/>
    <property type="project" value="InterPro"/>
</dbReference>
<dbReference type="PANTHER" id="PTHR43877">
    <property type="entry name" value="AMINOALKYLPHOSPHONATE N-ACETYLTRANSFERASE-RELATED-RELATED"/>
    <property type="match status" value="1"/>
</dbReference>
<dbReference type="Pfam" id="PF00583">
    <property type="entry name" value="Acetyltransf_1"/>
    <property type="match status" value="1"/>
</dbReference>
<proteinExistence type="predicted"/>
<dbReference type="InterPro" id="IPR050832">
    <property type="entry name" value="Bact_Acetyltransf"/>
</dbReference>
<evidence type="ECO:0000259" key="3">
    <source>
        <dbReference type="PROSITE" id="PS51186"/>
    </source>
</evidence>
<dbReference type="CDD" id="cd04301">
    <property type="entry name" value="NAT_SF"/>
    <property type="match status" value="1"/>
</dbReference>
<dbReference type="PROSITE" id="PS51186">
    <property type="entry name" value="GNAT"/>
    <property type="match status" value="1"/>
</dbReference>
<dbReference type="Gene3D" id="3.40.630.30">
    <property type="match status" value="1"/>
</dbReference>
<accession>A0AB35MHZ6</accession>
<protein>
    <submittedName>
        <fullName evidence="4">N-acetyltransferase</fullName>
        <ecNumber evidence="4">2.3.1.-</ecNumber>
    </submittedName>
</protein>
<evidence type="ECO:0000313" key="4">
    <source>
        <dbReference type="EMBL" id="MDN4483398.1"/>
    </source>
</evidence>
<comment type="caution">
    <text evidence="4">The sequence shown here is derived from an EMBL/GenBank/DDBJ whole genome shotgun (WGS) entry which is preliminary data.</text>
</comment>
<evidence type="ECO:0000256" key="1">
    <source>
        <dbReference type="ARBA" id="ARBA00022679"/>
    </source>
</evidence>
<evidence type="ECO:0000256" key="2">
    <source>
        <dbReference type="ARBA" id="ARBA00023315"/>
    </source>
</evidence>